<sequence length="63" mass="7255">METPINSQSLENLHQNHEYVSIIIAYKLLLINGRIHTPIRFTYFVFSSSIFKSESSGLAKLAW</sequence>
<evidence type="ECO:0000313" key="2">
    <source>
        <dbReference type="EMBL" id="OTG37242.1"/>
    </source>
</evidence>
<keyword evidence="3" id="KW-1185">Reference proteome</keyword>
<proteinExistence type="predicted"/>
<evidence type="ECO:0000313" key="3">
    <source>
        <dbReference type="Proteomes" id="UP000215914"/>
    </source>
</evidence>
<dbReference type="AlphaFoldDB" id="A0A251VQD1"/>
<name>A0A251VQD1_HELAN</name>
<evidence type="ECO:0000313" key="1">
    <source>
        <dbReference type="EMBL" id="KAF5822703.1"/>
    </source>
</evidence>
<dbReference type="EMBL" id="MNCJ02000316">
    <property type="protein sequence ID" value="KAF5822703.1"/>
    <property type="molecule type" value="Genomic_DNA"/>
</dbReference>
<reference evidence="1" key="3">
    <citation type="submission" date="2020-06" db="EMBL/GenBank/DDBJ databases">
        <title>Helianthus annuus Genome sequencing and assembly Release 2.</title>
        <authorList>
            <person name="Gouzy J."/>
            <person name="Langlade N."/>
            <person name="Munos S."/>
        </authorList>
    </citation>
    <scope>NUCLEOTIDE SEQUENCE</scope>
    <source>
        <tissue evidence="1">Leaves</tissue>
    </source>
</reference>
<dbReference type="Proteomes" id="UP000215914">
    <property type="component" value="Chromosome 1"/>
</dbReference>
<reference evidence="2" key="2">
    <citation type="submission" date="2017-02" db="EMBL/GenBank/DDBJ databases">
        <title>Sunflower complete genome.</title>
        <authorList>
            <person name="Langlade N."/>
            <person name="Munos S."/>
        </authorList>
    </citation>
    <scope>NUCLEOTIDE SEQUENCE [LARGE SCALE GENOMIC DNA]</scope>
    <source>
        <tissue evidence="2">Leaves</tissue>
    </source>
</reference>
<dbReference type="EMBL" id="CM007890">
    <property type="protein sequence ID" value="OTG37242.1"/>
    <property type="molecule type" value="Genomic_DNA"/>
</dbReference>
<protein>
    <submittedName>
        <fullName evidence="2">Uncharacterized protein</fullName>
    </submittedName>
</protein>
<reference evidence="1 3" key="1">
    <citation type="journal article" date="2017" name="Nature">
        <title>The sunflower genome provides insights into oil metabolism, flowering and Asterid evolution.</title>
        <authorList>
            <person name="Badouin H."/>
            <person name="Gouzy J."/>
            <person name="Grassa C.J."/>
            <person name="Murat F."/>
            <person name="Staton S.E."/>
            <person name="Cottret L."/>
            <person name="Lelandais-Briere C."/>
            <person name="Owens G.L."/>
            <person name="Carrere S."/>
            <person name="Mayjonade B."/>
            <person name="Legrand L."/>
            <person name="Gill N."/>
            <person name="Kane N.C."/>
            <person name="Bowers J.E."/>
            <person name="Hubner S."/>
            <person name="Bellec A."/>
            <person name="Berard A."/>
            <person name="Berges H."/>
            <person name="Blanchet N."/>
            <person name="Boniface M.C."/>
            <person name="Brunel D."/>
            <person name="Catrice O."/>
            <person name="Chaidir N."/>
            <person name="Claudel C."/>
            <person name="Donnadieu C."/>
            <person name="Faraut T."/>
            <person name="Fievet G."/>
            <person name="Helmstetter N."/>
            <person name="King M."/>
            <person name="Knapp S.J."/>
            <person name="Lai Z."/>
            <person name="Le Paslier M.C."/>
            <person name="Lippi Y."/>
            <person name="Lorenzon L."/>
            <person name="Mandel J.R."/>
            <person name="Marage G."/>
            <person name="Marchand G."/>
            <person name="Marquand E."/>
            <person name="Bret-Mestries E."/>
            <person name="Morien E."/>
            <person name="Nambeesan S."/>
            <person name="Nguyen T."/>
            <person name="Pegot-Espagnet P."/>
            <person name="Pouilly N."/>
            <person name="Raftis F."/>
            <person name="Sallet E."/>
            <person name="Schiex T."/>
            <person name="Thomas J."/>
            <person name="Vandecasteele C."/>
            <person name="Vares D."/>
            <person name="Vear F."/>
            <person name="Vautrin S."/>
            <person name="Crespi M."/>
            <person name="Mangin B."/>
            <person name="Burke J.M."/>
            <person name="Salse J."/>
            <person name="Munos S."/>
            <person name="Vincourt P."/>
            <person name="Rieseberg L.H."/>
            <person name="Langlade N.B."/>
        </authorList>
    </citation>
    <scope>NUCLEOTIDE SEQUENCE [LARGE SCALE GENOMIC DNA]</scope>
    <source>
        <strain evidence="3">cv. SF193</strain>
        <tissue evidence="1">Leaves</tissue>
    </source>
</reference>
<accession>A0A251VQD1</accession>
<dbReference type="InParanoid" id="A0A251VQD1"/>
<dbReference type="Gramene" id="mRNA:HanXRQr2_Chr01g0029881">
    <property type="protein sequence ID" value="mRNA:HanXRQr2_Chr01g0029881"/>
    <property type="gene ID" value="HanXRQr2_Chr01g0029881"/>
</dbReference>
<gene>
    <name evidence="2" type="ORF">HannXRQ_Chr01g0016681</name>
    <name evidence="1" type="ORF">HanXRQr2_Chr01g0029881</name>
</gene>
<organism evidence="2 3">
    <name type="scientific">Helianthus annuus</name>
    <name type="common">Common sunflower</name>
    <dbReference type="NCBI Taxonomy" id="4232"/>
    <lineage>
        <taxon>Eukaryota</taxon>
        <taxon>Viridiplantae</taxon>
        <taxon>Streptophyta</taxon>
        <taxon>Embryophyta</taxon>
        <taxon>Tracheophyta</taxon>
        <taxon>Spermatophyta</taxon>
        <taxon>Magnoliopsida</taxon>
        <taxon>eudicotyledons</taxon>
        <taxon>Gunneridae</taxon>
        <taxon>Pentapetalae</taxon>
        <taxon>asterids</taxon>
        <taxon>campanulids</taxon>
        <taxon>Asterales</taxon>
        <taxon>Asteraceae</taxon>
        <taxon>Asteroideae</taxon>
        <taxon>Heliantheae alliance</taxon>
        <taxon>Heliantheae</taxon>
        <taxon>Helianthus</taxon>
    </lineage>
</organism>